<evidence type="ECO:0000313" key="1">
    <source>
        <dbReference type="EMBL" id="MBJ6724917.1"/>
    </source>
</evidence>
<dbReference type="Pfam" id="PF12675">
    <property type="entry name" value="DUF3795"/>
    <property type="match status" value="1"/>
</dbReference>
<evidence type="ECO:0000313" key="2">
    <source>
        <dbReference type="Proteomes" id="UP000636888"/>
    </source>
</evidence>
<accession>A0A8J7M0F5</accession>
<dbReference type="Proteomes" id="UP000636888">
    <property type="component" value="Unassembled WGS sequence"/>
</dbReference>
<dbReference type="InterPro" id="IPR024227">
    <property type="entry name" value="DUF3795"/>
</dbReference>
<gene>
    <name evidence="1" type="ORF">JFN93_09380</name>
</gene>
<sequence>MRQPAAIFSSDMIAPCGLNCGVCRAFNRESNRCPGCRGDDAGKPPTRCSCPIKNCSSRGPGSDNCSGCVDFPCPPLQRLDRRYRKRYGVSCIDNLAAIRDAGLAAFLAGEAARWSCAGCGGLLSMHEAQCPSCGADRR</sequence>
<organism evidence="1 2">
    <name type="scientific">Geomesophilobacter sediminis</name>
    <dbReference type="NCBI Taxonomy" id="2798584"/>
    <lineage>
        <taxon>Bacteria</taxon>
        <taxon>Pseudomonadati</taxon>
        <taxon>Thermodesulfobacteriota</taxon>
        <taxon>Desulfuromonadia</taxon>
        <taxon>Geobacterales</taxon>
        <taxon>Geobacteraceae</taxon>
        <taxon>Geomesophilobacter</taxon>
    </lineage>
</organism>
<protein>
    <submittedName>
        <fullName evidence="1">DUF3795 domain-containing protein</fullName>
    </submittedName>
</protein>
<dbReference type="AlphaFoldDB" id="A0A8J7M0F5"/>
<name>A0A8J7M0F5_9BACT</name>
<dbReference type="EMBL" id="JAEMHM010000007">
    <property type="protein sequence ID" value="MBJ6724917.1"/>
    <property type="molecule type" value="Genomic_DNA"/>
</dbReference>
<comment type="caution">
    <text evidence="1">The sequence shown here is derived from an EMBL/GenBank/DDBJ whole genome shotgun (WGS) entry which is preliminary data.</text>
</comment>
<keyword evidence="2" id="KW-1185">Reference proteome</keyword>
<proteinExistence type="predicted"/>
<reference evidence="1" key="1">
    <citation type="submission" date="2020-12" db="EMBL/GenBank/DDBJ databases">
        <title>Geomonas sp. Red875, isolated from river sediment.</title>
        <authorList>
            <person name="Xu Z."/>
            <person name="Zhang Z."/>
            <person name="Masuda Y."/>
            <person name="Itoh H."/>
            <person name="Senoo K."/>
        </authorList>
    </citation>
    <scope>NUCLEOTIDE SEQUENCE</scope>
    <source>
        <strain evidence="1">Red875</strain>
    </source>
</reference>
<dbReference type="RefSeq" id="WP_199383814.1">
    <property type="nucleotide sequence ID" value="NZ_JAEMHM010000007.1"/>
</dbReference>